<comment type="cofactor">
    <cofactor evidence="1">
        <name>Mg(2+)</name>
        <dbReference type="ChEBI" id="CHEBI:18420"/>
    </cofactor>
</comment>
<reference evidence="12 13" key="2">
    <citation type="submission" date="2016-08" db="EMBL/GenBank/DDBJ databases">
        <title>Orenia metallireducens sp. nov. strain Z6, a Novel Metal-reducing Firmicute from the Deep Subsurface.</title>
        <authorList>
            <person name="Maxim B.I."/>
            <person name="Kenneth K."/>
            <person name="Flynn T.M."/>
            <person name="Oloughlin E.J."/>
            <person name="Locke R.A."/>
            <person name="Weber J.R."/>
            <person name="Egan S.M."/>
            <person name="Mackie R.I."/>
            <person name="Cann I.K."/>
        </authorList>
    </citation>
    <scope>NUCLEOTIDE SEQUENCE [LARGE SCALE GENOMIC DNA]</scope>
    <source>
        <strain evidence="12 13">Z6</strain>
    </source>
</reference>
<dbReference type="CDD" id="cd02538">
    <property type="entry name" value="G1P_TT_short"/>
    <property type="match status" value="1"/>
</dbReference>
<dbReference type="FunFam" id="3.90.550.10:FF:000023">
    <property type="entry name" value="Glucose-1-phosphate thymidylyltransferase"/>
    <property type="match status" value="1"/>
</dbReference>
<comment type="function">
    <text evidence="10">Catalyzes the formation of dTDP-glucose, from dTTP and glucose 1-phosphate, as well as its pyrophosphorolysis.</text>
</comment>
<dbReference type="InterPro" id="IPR005835">
    <property type="entry name" value="NTP_transferase_dom"/>
</dbReference>
<evidence type="ECO:0000256" key="7">
    <source>
        <dbReference type="ARBA" id="ARBA00022723"/>
    </source>
</evidence>
<evidence type="ECO:0000256" key="6">
    <source>
        <dbReference type="ARBA" id="ARBA00022695"/>
    </source>
</evidence>
<sequence>MKGIILAGGSGTRLYPLTKALSKQSLPIYDKPMIYYPLSVLMLSGIREILIISTPRDLPVYEEMLGDGSQIGLELSYKVQDKPRGLADAFIVGEEFIGDENVALILGDNVFYGQNFSQMLQRAASLEEGATIFGYYVKDPSSFGVVEFDEDGKVLSLEEKPEKPKSHYAVPGLYFYDNTVVEKAKNLEPSPRGELEITDINRLYLDEGSLMVEHFGRGMAWLDTGTHDGLLNAANFVEAVQKRQGLYVACIEEIAYRLGYISDDELRELAKPLMKTEYGKYLVSIIEK</sequence>
<dbReference type="Proteomes" id="UP000093514">
    <property type="component" value="Unassembled WGS sequence"/>
</dbReference>
<feature type="domain" description="Nucleotidyl transferase" evidence="11">
    <location>
        <begin position="2"/>
        <end position="238"/>
    </location>
</feature>
<dbReference type="InterPro" id="IPR005907">
    <property type="entry name" value="G1P_thy_trans_s"/>
</dbReference>
<keyword evidence="6 10" id="KW-0548">Nucleotidyltransferase</keyword>
<evidence type="ECO:0000256" key="2">
    <source>
        <dbReference type="ARBA" id="ARBA00010480"/>
    </source>
</evidence>
<keyword evidence="13" id="KW-1185">Reference proteome</keyword>
<dbReference type="Gene3D" id="3.90.550.10">
    <property type="entry name" value="Spore Coat Polysaccharide Biosynthesis Protein SpsA, Chain A"/>
    <property type="match status" value="1"/>
</dbReference>
<evidence type="ECO:0000256" key="1">
    <source>
        <dbReference type="ARBA" id="ARBA00001946"/>
    </source>
</evidence>
<evidence type="ECO:0000313" key="13">
    <source>
        <dbReference type="Proteomes" id="UP000093514"/>
    </source>
</evidence>
<dbReference type="PANTHER" id="PTHR43532:SF1">
    <property type="entry name" value="GLUCOSE-1-PHOSPHATE THYMIDYLYLTRANSFERASE 1"/>
    <property type="match status" value="1"/>
</dbReference>
<gene>
    <name evidence="12" type="ORF">U472_14625</name>
</gene>
<organism evidence="12 13">
    <name type="scientific">Orenia metallireducens</name>
    <dbReference type="NCBI Taxonomy" id="1413210"/>
    <lineage>
        <taxon>Bacteria</taxon>
        <taxon>Bacillati</taxon>
        <taxon>Bacillota</taxon>
        <taxon>Clostridia</taxon>
        <taxon>Halanaerobiales</taxon>
        <taxon>Halobacteroidaceae</taxon>
        <taxon>Orenia</taxon>
    </lineage>
</organism>
<dbReference type="PANTHER" id="PTHR43532">
    <property type="entry name" value="GLUCOSE-1-PHOSPHATE THYMIDYLYLTRANSFERASE"/>
    <property type="match status" value="1"/>
</dbReference>
<dbReference type="AlphaFoldDB" id="A0A1C0A5Z8"/>
<dbReference type="SUPFAM" id="SSF53448">
    <property type="entry name" value="Nucleotide-diphospho-sugar transferases"/>
    <property type="match status" value="1"/>
</dbReference>
<dbReference type="OrthoDB" id="9803871at2"/>
<evidence type="ECO:0000259" key="11">
    <source>
        <dbReference type="Pfam" id="PF00483"/>
    </source>
</evidence>
<comment type="caution">
    <text evidence="12">The sequence shown here is derived from an EMBL/GenBank/DDBJ whole genome shotgun (WGS) entry which is preliminary data.</text>
</comment>
<dbReference type="EMBL" id="LWDV01000010">
    <property type="protein sequence ID" value="OCL25564.1"/>
    <property type="molecule type" value="Genomic_DNA"/>
</dbReference>
<proteinExistence type="inferred from homology"/>
<keyword evidence="5 10" id="KW-0808">Transferase</keyword>
<name>A0A1C0A5Z8_9FIRM</name>
<protein>
    <recommendedName>
        <fullName evidence="4 10">Glucose-1-phosphate thymidylyltransferase</fullName>
        <ecNumber evidence="3 10">2.7.7.24</ecNumber>
    </recommendedName>
</protein>
<keyword evidence="8 10" id="KW-0460">Magnesium</keyword>
<reference evidence="13" key="1">
    <citation type="submission" date="2016-07" db="EMBL/GenBank/DDBJ databases">
        <authorList>
            <person name="Florea S."/>
            <person name="Webb J.S."/>
            <person name="Jaromczyk J."/>
            <person name="Schardl C.L."/>
        </authorList>
    </citation>
    <scope>NUCLEOTIDE SEQUENCE [LARGE SCALE GENOMIC DNA]</scope>
    <source>
        <strain evidence="13">Z6</strain>
    </source>
</reference>
<dbReference type="EC" id="2.7.7.24" evidence="3 10"/>
<comment type="catalytic activity">
    <reaction evidence="9 10">
        <text>dTTP + alpha-D-glucose 1-phosphate + H(+) = dTDP-alpha-D-glucose + diphosphate</text>
        <dbReference type="Rhea" id="RHEA:15225"/>
        <dbReference type="ChEBI" id="CHEBI:15378"/>
        <dbReference type="ChEBI" id="CHEBI:33019"/>
        <dbReference type="ChEBI" id="CHEBI:37568"/>
        <dbReference type="ChEBI" id="CHEBI:57477"/>
        <dbReference type="ChEBI" id="CHEBI:58601"/>
        <dbReference type="EC" id="2.7.7.24"/>
    </reaction>
</comment>
<evidence type="ECO:0000256" key="9">
    <source>
        <dbReference type="ARBA" id="ARBA00049336"/>
    </source>
</evidence>
<dbReference type="InterPro" id="IPR029044">
    <property type="entry name" value="Nucleotide-diphossugar_trans"/>
</dbReference>
<dbReference type="GO" id="GO:0008879">
    <property type="term" value="F:glucose-1-phosphate thymidylyltransferase activity"/>
    <property type="evidence" value="ECO:0007669"/>
    <property type="project" value="UniProtKB-EC"/>
</dbReference>
<accession>A0A1C0A5Z8</accession>
<evidence type="ECO:0000256" key="4">
    <source>
        <dbReference type="ARBA" id="ARBA00017654"/>
    </source>
</evidence>
<evidence type="ECO:0000256" key="5">
    <source>
        <dbReference type="ARBA" id="ARBA00022679"/>
    </source>
</evidence>
<evidence type="ECO:0000256" key="10">
    <source>
        <dbReference type="RuleBase" id="RU003706"/>
    </source>
</evidence>
<dbReference type="Pfam" id="PF00483">
    <property type="entry name" value="NTP_transferase"/>
    <property type="match status" value="1"/>
</dbReference>
<evidence type="ECO:0000256" key="8">
    <source>
        <dbReference type="ARBA" id="ARBA00022842"/>
    </source>
</evidence>
<comment type="similarity">
    <text evidence="2 10">Belongs to the glucose-1-phosphate thymidylyltransferase family.</text>
</comment>
<dbReference type="NCBIfam" id="TIGR01207">
    <property type="entry name" value="rmlA"/>
    <property type="match status" value="1"/>
</dbReference>
<evidence type="ECO:0000256" key="3">
    <source>
        <dbReference type="ARBA" id="ARBA00012461"/>
    </source>
</evidence>
<dbReference type="GO" id="GO:0046872">
    <property type="term" value="F:metal ion binding"/>
    <property type="evidence" value="ECO:0007669"/>
    <property type="project" value="UniProtKB-KW"/>
</dbReference>
<evidence type="ECO:0000313" key="12">
    <source>
        <dbReference type="EMBL" id="OCL25564.1"/>
    </source>
</evidence>
<keyword evidence="7 10" id="KW-0479">Metal-binding</keyword>
<dbReference type="RefSeq" id="WP_068719476.1">
    <property type="nucleotide sequence ID" value="NZ_LWDV01000010.1"/>
</dbReference>